<protein>
    <submittedName>
        <fullName evidence="1">Uncharacterized protein</fullName>
    </submittedName>
</protein>
<organism evidence="1 2">
    <name type="scientific">Pleurotus cornucopiae</name>
    <name type="common">Cornucopia mushroom</name>
    <dbReference type="NCBI Taxonomy" id="5321"/>
    <lineage>
        <taxon>Eukaryota</taxon>
        <taxon>Fungi</taxon>
        <taxon>Dikarya</taxon>
        <taxon>Basidiomycota</taxon>
        <taxon>Agaricomycotina</taxon>
        <taxon>Agaricomycetes</taxon>
        <taxon>Agaricomycetidae</taxon>
        <taxon>Agaricales</taxon>
        <taxon>Pleurotineae</taxon>
        <taxon>Pleurotaceae</taxon>
        <taxon>Pleurotus</taxon>
    </lineage>
</organism>
<proteinExistence type="predicted"/>
<dbReference type="Proteomes" id="UP000824881">
    <property type="component" value="Unassembled WGS sequence"/>
</dbReference>
<evidence type="ECO:0000313" key="1">
    <source>
        <dbReference type="EMBL" id="KAG9219090.1"/>
    </source>
</evidence>
<comment type="caution">
    <text evidence="1">The sequence shown here is derived from an EMBL/GenBank/DDBJ whole genome shotgun (WGS) entry which is preliminary data.</text>
</comment>
<keyword evidence="2" id="KW-1185">Reference proteome</keyword>
<sequence length="1610" mass="176861">MLRHWKDSWKGRTQPPGSLNEGDSILGSNAQSGLASSSARLTMPGGAAANPPADALHTPASAAPPLEESENAEGLRPAKRRKLSLTSLTEETDSPAGSISQRLPEIHGNVAEQFAHLHHLPVSDHINHILEQARRENTIGALPTQRASYELITQFAEWTIQSTDRPVLLVVESTPYVQSSALALRSSGIVVKEHLSPPNARTLTSGAVHIVEVTALLDSLDRHVLSLSDFQTIIIDSFKEQEQRTHTFLMAASKAMEHYSSLTKPLSPRLLVLVHSSYASFEKNIFDAEAIFKSTIAETSSEQHTERPSSLSAGPSEVVVITYGSSPAISDTKLMAELKLLDPGEKTLRRHFKASRRALSEVGLCAADLVWRRAQQAIERTFNGTPSHPGQINHNKPPISGTHTVDQQSKCLQTIKNWNYTMPNLDASSQGFNVTPKLLKLVELLKACQPYGEAFRGIVFVHKRAIAYVIVDMLRSLGEEFPFLRPCVAVRNRAADSQPQTLLRQFSTGTYNFLVATKSFEDLGVPKASVVIRFDLFHSHVSEAYVRSCARGRESHLIYMVEQDNAAQRRVLSEITQPHPDILRWYDTVSQDPRSTAPPADIYESVDPYLSESEDEDLCSEPSVIDPTTSGRIYLQDATTVVYRMASSLVPQTSHGDHFHSRPLFQFTESSTSDGAGSYICTVTLPPPLMKDIVGLPSPSLAQARRSACFQACTLLAQAGSLDYRLFPFSFSYALDTGTKTAASLPAPNGPSRSANVANTIPDEQSGSGTRTYAQKRPDFWGHCAAGHPTDTLFPTILSVNQLGSSEYYAPMLLLVRRPLPTLPPFKIFFSGSPATVQFQRAAPLAVNQTKLESLHSYTVRLSRAIGNKPYTCAIEDALFFLAPLDSAQGTPPMSGDQWNPPSVEDLIPWASVAAAAAWALPLKDDNENTLGDDMKDAVIQDRWVEFTRRYEVVKLRRDLTPLSKPDDSLREAEYPNLLEYCKARRHGFEGLKKDDQPLIEVSRVPPFLNRLSPTTPSSEATETVKGGAKYLIPELCAKFTIPASTFRTALALPSILRRVDELLLIKELNARLFDHSVREDLLHMAVSTPSSAIEYDYERLELLGDAFLKYLSSVYVFVSNPTANEGALHFIRQRLISNKSLLQNATRAGLPSYILSKPFVTKFWKPVNYQLGQSTLSPGNNSAEGSSSQGQSTGGQPLPEIEPGDLSTLEVSHTTPFETKDGTKSQKRRGKKKRQQIGQDTQVLGDKAVADVAEAIIGAAYITGGRETALRAAKTLNVPILNIDQWSDFRHKVQAPLPSEAARLSSDSIDAVETIIGHKFIRPQLLAEALTHISIHGKDTTSYERLEFIGDAILDFMVIRYIYDRYQQLSPGGLTLLKGAMVSNSALAAVCVWSGLHKHILLESHNLSATIDTYVNGLSALEATEREAAKSEGRPLGQYWLELEPPKALSDVVESIIGAIYLSDDLSPEGTERFFDKVLRTFFDGHITLRTLSHHPTKTLLEVFQAHGCHQFEISKEKDATHPHVSVVVHNVILADAQDANASLAARRASITALDALEGDPNFLNRACDCRINSVEAKKKVAMEDMLAGLGEEERSAGARGDGAMTIDP</sequence>
<name>A0ACB7IN28_PLECO</name>
<evidence type="ECO:0000313" key="2">
    <source>
        <dbReference type="Proteomes" id="UP000824881"/>
    </source>
</evidence>
<reference evidence="1 2" key="1">
    <citation type="journal article" date="2021" name="Appl. Environ. Microbiol.">
        <title>Genetic linkage and physical mapping for an oyster mushroom Pleurotus cornucopiae and QTL analysis for the trait cap color.</title>
        <authorList>
            <person name="Zhang Y."/>
            <person name="Gao W."/>
            <person name="Sonnenberg A."/>
            <person name="Chen Q."/>
            <person name="Zhang J."/>
            <person name="Huang C."/>
        </authorList>
    </citation>
    <scope>NUCLEOTIDE SEQUENCE [LARGE SCALE GENOMIC DNA]</scope>
    <source>
        <strain evidence="1">CCMSSC00406</strain>
    </source>
</reference>
<dbReference type="EMBL" id="WQMT02000009">
    <property type="protein sequence ID" value="KAG9219090.1"/>
    <property type="molecule type" value="Genomic_DNA"/>
</dbReference>
<gene>
    <name evidence="1" type="ORF">CCMSSC00406_0001500</name>
</gene>
<accession>A0ACB7IN28</accession>